<keyword evidence="1 2" id="KW-0819">tRNA processing</keyword>
<evidence type="ECO:0000256" key="2">
    <source>
        <dbReference type="HAMAP-Rule" id="MF_01539"/>
    </source>
</evidence>
<comment type="caution">
    <text evidence="2">Lacks conserved residue(s) required for the propagation of feature annotation.</text>
</comment>
<proteinExistence type="inferred from homology"/>
<dbReference type="RefSeq" id="WP_204721653.1">
    <property type="nucleotide sequence ID" value="NZ_JACSNR010000010.1"/>
</dbReference>
<keyword evidence="2" id="KW-0820">tRNA-binding</keyword>
<keyword evidence="2" id="KW-0067">ATP-binding</keyword>
<dbReference type="PANTHER" id="PTHR37825:SF1">
    <property type="entry name" value="TRNA(MET) CYTIDINE ACETATE LIGASE"/>
    <property type="match status" value="1"/>
</dbReference>
<dbReference type="Gene3D" id="3.40.50.620">
    <property type="entry name" value="HUPs"/>
    <property type="match status" value="1"/>
</dbReference>
<comment type="similarity">
    <text evidence="2">Belongs to the TmcAL family.</text>
</comment>
<dbReference type="SUPFAM" id="SSF52374">
    <property type="entry name" value="Nucleotidylyl transferase"/>
    <property type="match status" value="1"/>
</dbReference>
<comment type="function">
    <text evidence="2">Catalyzes the formation of N(4)-acetylcytidine (ac(4)C) at the wobble position of elongator tRNA(Met), using acetate and ATP as substrates. First activates an acetate ion to form acetyladenylate (Ac-AMP) and then transfers the acetyl group to tRNA to form ac(4)C34.</text>
</comment>
<dbReference type="Pfam" id="PF05636">
    <property type="entry name" value="HIGH_NTase1"/>
    <property type="match status" value="1"/>
</dbReference>
<comment type="subcellular location">
    <subcellularLocation>
        <location evidence="2">Cytoplasm</location>
    </subcellularLocation>
</comment>
<keyword evidence="2" id="KW-0963">Cytoplasm</keyword>
<name>A0ABS2GNE7_9FIRM</name>
<dbReference type="InterPro" id="IPR014729">
    <property type="entry name" value="Rossmann-like_a/b/a_fold"/>
</dbReference>
<dbReference type="InterPro" id="IPR008513">
    <property type="entry name" value="tRNA(Met)_cyd_acetate_ligase"/>
</dbReference>
<evidence type="ECO:0000256" key="1">
    <source>
        <dbReference type="ARBA" id="ARBA00022694"/>
    </source>
</evidence>
<dbReference type="PANTHER" id="PTHR37825">
    <property type="entry name" value="TRNA(MET) CYTIDINE ACETATE LIGASE"/>
    <property type="match status" value="1"/>
</dbReference>
<keyword evidence="2" id="KW-0436">Ligase</keyword>
<dbReference type="EMBL" id="JACSNR010000010">
    <property type="protein sequence ID" value="MBM6924015.1"/>
    <property type="molecule type" value="Genomic_DNA"/>
</dbReference>
<dbReference type="EC" id="6.3.4.-" evidence="2"/>
<organism evidence="3 4">
    <name type="scientific">Hydrogenoanaerobacterium saccharovorans</name>
    <dbReference type="NCBI Taxonomy" id="474960"/>
    <lineage>
        <taxon>Bacteria</taxon>
        <taxon>Bacillati</taxon>
        <taxon>Bacillota</taxon>
        <taxon>Clostridia</taxon>
        <taxon>Eubacteriales</taxon>
        <taxon>Oscillospiraceae</taxon>
        <taxon>Hydrogenoanaerobacterium</taxon>
    </lineage>
</organism>
<accession>A0ABS2GNE7</accession>
<reference evidence="3 4" key="1">
    <citation type="journal article" date="2021" name="Sci. Rep.">
        <title>The distribution of antibiotic resistance genes in chicken gut microbiota commensals.</title>
        <authorList>
            <person name="Juricova H."/>
            <person name="Matiasovicova J."/>
            <person name="Kubasova T."/>
            <person name="Cejkova D."/>
            <person name="Rychlik I."/>
        </authorList>
    </citation>
    <scope>NUCLEOTIDE SEQUENCE [LARGE SCALE GENOMIC DNA]</scope>
    <source>
        <strain evidence="3 4">An564</strain>
    </source>
</reference>
<dbReference type="Proteomes" id="UP000724149">
    <property type="component" value="Unassembled WGS sequence"/>
</dbReference>
<sequence>MRIAVIIAEYNPFHNGHAYHIAQTRKNGATHIAVVMSGNFVQRGEPAFLEKHVRARAALSGGADLVLELPLAFACAPAQRFGLGAVYVAEKMGCVDMLSFGSESGDPARLEQAAAVLDTPQFREALARELESGAPYPQAVSRAMERCGSGFAGLTASPNDTLALEYLRALRQLGSKIRPMAVRRAFVEHDAEEAAEGFASASRLRALAQPEEIAAYVPEAAAQLYRAELEAGHTPDPQRLDAAVLGVLRRQQREEFSRLPDLSEGIENRFWNAMRSGSSMEEILTLAKTKRYPHARLRRMMMHAFLGVTREMAEELPAYLRVLGANERGREILSVMAGTARLPVSASLAELERSGPAAAEQARLEAISTDLYQGILRCPGPCATDYTAPAIWNA</sequence>
<keyword evidence="2" id="KW-0694">RNA-binding</keyword>
<dbReference type="HAMAP" id="MF_01539">
    <property type="entry name" value="TmcAL"/>
    <property type="match status" value="1"/>
</dbReference>
<gene>
    <name evidence="2" type="primary">tmcAL</name>
    <name evidence="3" type="ORF">H9X81_10010</name>
</gene>
<feature type="binding site" evidence="2">
    <location>
        <position position="159"/>
    </location>
    <ligand>
        <name>ATP</name>
        <dbReference type="ChEBI" id="CHEBI:30616"/>
    </ligand>
</feature>
<feature type="binding site" evidence="2">
    <location>
        <begin position="7"/>
        <end position="20"/>
    </location>
    <ligand>
        <name>ATP</name>
        <dbReference type="ChEBI" id="CHEBI:30616"/>
    </ligand>
</feature>
<comment type="caution">
    <text evidence="3">The sequence shown here is derived from an EMBL/GenBank/DDBJ whole genome shotgun (WGS) entry which is preliminary data.</text>
</comment>
<feature type="binding site" evidence="2">
    <location>
        <position position="184"/>
    </location>
    <ligand>
        <name>ATP</name>
        <dbReference type="ChEBI" id="CHEBI:30616"/>
    </ligand>
</feature>
<feature type="binding site" evidence="2">
    <location>
        <position position="101"/>
    </location>
    <ligand>
        <name>ATP</name>
        <dbReference type="ChEBI" id="CHEBI:30616"/>
    </ligand>
</feature>
<keyword evidence="2" id="KW-0547">Nucleotide-binding</keyword>
<evidence type="ECO:0000313" key="4">
    <source>
        <dbReference type="Proteomes" id="UP000724149"/>
    </source>
</evidence>
<comment type="catalytic activity">
    <reaction evidence="2">
        <text>cytidine(34) in elongator tRNA(Met) + acetate + ATP = N(4)-acetylcytidine(34) in elongator tRNA(Met) + AMP + diphosphate</text>
        <dbReference type="Rhea" id="RHEA:58144"/>
        <dbReference type="Rhea" id="RHEA-COMP:10693"/>
        <dbReference type="Rhea" id="RHEA-COMP:10694"/>
        <dbReference type="ChEBI" id="CHEBI:30089"/>
        <dbReference type="ChEBI" id="CHEBI:30616"/>
        <dbReference type="ChEBI" id="CHEBI:33019"/>
        <dbReference type="ChEBI" id="CHEBI:74900"/>
        <dbReference type="ChEBI" id="CHEBI:82748"/>
        <dbReference type="ChEBI" id="CHEBI:456215"/>
    </reaction>
</comment>
<protein>
    <recommendedName>
        <fullName evidence="2">tRNA(Met) cytidine acetate ligase</fullName>
        <ecNumber evidence="2">6.3.4.-</ecNumber>
    </recommendedName>
</protein>
<evidence type="ECO:0000313" key="3">
    <source>
        <dbReference type="EMBL" id="MBM6924015.1"/>
    </source>
</evidence>
<keyword evidence="4" id="KW-1185">Reference proteome</keyword>